<feature type="domain" description="SnoaL-like" evidence="1">
    <location>
        <begin position="18"/>
        <end position="143"/>
    </location>
</feature>
<dbReference type="EMBL" id="BAAAOS010000070">
    <property type="protein sequence ID" value="GAA1618876.1"/>
    <property type="molecule type" value="Genomic_DNA"/>
</dbReference>
<reference evidence="3" key="1">
    <citation type="journal article" date="2019" name="Int. J. Syst. Evol. Microbiol.">
        <title>The Global Catalogue of Microorganisms (GCM) 10K type strain sequencing project: providing services to taxonomists for standard genome sequencing and annotation.</title>
        <authorList>
            <consortium name="The Broad Institute Genomics Platform"/>
            <consortium name="The Broad Institute Genome Sequencing Center for Infectious Disease"/>
            <person name="Wu L."/>
            <person name="Ma J."/>
        </authorList>
    </citation>
    <scope>NUCLEOTIDE SEQUENCE [LARGE SCALE GENOMIC DNA]</scope>
    <source>
        <strain evidence="3">JCM 14969</strain>
    </source>
</reference>
<dbReference type="InterPro" id="IPR032710">
    <property type="entry name" value="NTF2-like_dom_sf"/>
</dbReference>
<dbReference type="Proteomes" id="UP001500393">
    <property type="component" value="Unassembled WGS sequence"/>
</dbReference>
<evidence type="ECO:0000313" key="2">
    <source>
        <dbReference type="EMBL" id="GAA1618876.1"/>
    </source>
</evidence>
<accession>A0ABP4QSP9</accession>
<dbReference type="Gene3D" id="3.10.450.50">
    <property type="match status" value="1"/>
</dbReference>
<dbReference type="SUPFAM" id="SSF54427">
    <property type="entry name" value="NTF2-like"/>
    <property type="match status" value="1"/>
</dbReference>
<evidence type="ECO:0000259" key="1">
    <source>
        <dbReference type="Pfam" id="PF12680"/>
    </source>
</evidence>
<proteinExistence type="predicted"/>
<name>A0ABP4QSP9_9ACTN</name>
<sequence length="185" mass="20081">MTESTSTAESEAALKLAQDFIDAVHAKDLDAVAATLAAAARQLFMHSAGTKTADGVVDIIAGRRRGFCVADVKGKEEILAYTKALFDKFTPLIWRDPGWTVSARGNEIFFSGKGDMVVARTGKPYRNSYVTRFAIDDGKIVRMAEYADATMYARLGVRPNGAEFRALLRAVGRLVSPARSSRSGR</sequence>
<keyword evidence="3" id="KW-1185">Reference proteome</keyword>
<dbReference type="InterPro" id="IPR037401">
    <property type="entry name" value="SnoaL-like"/>
</dbReference>
<dbReference type="RefSeq" id="WP_344222563.1">
    <property type="nucleotide sequence ID" value="NZ_BAAAOS010000070.1"/>
</dbReference>
<organism evidence="2 3">
    <name type="scientific">Kribbella sancticallisti</name>
    <dbReference type="NCBI Taxonomy" id="460087"/>
    <lineage>
        <taxon>Bacteria</taxon>
        <taxon>Bacillati</taxon>
        <taxon>Actinomycetota</taxon>
        <taxon>Actinomycetes</taxon>
        <taxon>Propionibacteriales</taxon>
        <taxon>Kribbellaceae</taxon>
        <taxon>Kribbella</taxon>
    </lineage>
</organism>
<protein>
    <recommendedName>
        <fullName evidence="1">SnoaL-like domain-containing protein</fullName>
    </recommendedName>
</protein>
<dbReference type="Pfam" id="PF12680">
    <property type="entry name" value="SnoaL_2"/>
    <property type="match status" value="1"/>
</dbReference>
<comment type="caution">
    <text evidence="2">The sequence shown here is derived from an EMBL/GenBank/DDBJ whole genome shotgun (WGS) entry which is preliminary data.</text>
</comment>
<gene>
    <name evidence="2" type="ORF">GCM10009789_85850</name>
</gene>
<evidence type="ECO:0000313" key="3">
    <source>
        <dbReference type="Proteomes" id="UP001500393"/>
    </source>
</evidence>